<feature type="compositionally biased region" description="Polar residues" evidence="1">
    <location>
        <begin position="89"/>
        <end position="98"/>
    </location>
</feature>
<dbReference type="AlphaFoldDB" id="U4L9Y9"/>
<keyword evidence="3" id="KW-1185">Reference proteome</keyword>
<accession>U4L9Y9</accession>
<reference evidence="2 3" key="1">
    <citation type="journal article" date="2013" name="PLoS Genet.">
        <title>The genome and development-dependent transcriptomes of Pyronema confluens: a window into fungal evolution.</title>
        <authorList>
            <person name="Traeger S."/>
            <person name="Altegoer F."/>
            <person name="Freitag M."/>
            <person name="Gabaldon T."/>
            <person name="Kempken F."/>
            <person name="Kumar A."/>
            <person name="Marcet-Houben M."/>
            <person name="Poggeler S."/>
            <person name="Stajich J.E."/>
            <person name="Nowrousian M."/>
        </authorList>
    </citation>
    <scope>NUCLEOTIDE SEQUENCE [LARGE SCALE GENOMIC DNA]</scope>
    <source>
        <strain evidence="3">CBS 100304</strain>
        <tissue evidence="2">Vegetative mycelium</tissue>
    </source>
</reference>
<dbReference type="Proteomes" id="UP000018144">
    <property type="component" value="Unassembled WGS sequence"/>
</dbReference>
<protein>
    <submittedName>
        <fullName evidence="2">Uncharacterized protein</fullName>
    </submittedName>
</protein>
<feature type="region of interest" description="Disordered" evidence="1">
    <location>
        <begin position="507"/>
        <end position="548"/>
    </location>
</feature>
<feature type="compositionally biased region" description="Basic and acidic residues" evidence="1">
    <location>
        <begin position="46"/>
        <end position="57"/>
    </location>
</feature>
<feature type="compositionally biased region" description="Polar residues" evidence="1">
    <location>
        <begin position="532"/>
        <end position="548"/>
    </location>
</feature>
<feature type="compositionally biased region" description="Polar residues" evidence="1">
    <location>
        <begin position="1"/>
        <end position="13"/>
    </location>
</feature>
<evidence type="ECO:0000313" key="3">
    <source>
        <dbReference type="Proteomes" id="UP000018144"/>
    </source>
</evidence>
<feature type="region of interest" description="Disordered" evidence="1">
    <location>
        <begin position="420"/>
        <end position="444"/>
    </location>
</feature>
<dbReference type="EMBL" id="HF935952">
    <property type="protein sequence ID" value="CCX14339.1"/>
    <property type="molecule type" value="Genomic_DNA"/>
</dbReference>
<gene>
    <name evidence="2" type="ORF">PCON_13932</name>
</gene>
<dbReference type="OrthoDB" id="10415398at2759"/>
<feature type="compositionally biased region" description="Polar residues" evidence="1">
    <location>
        <begin position="179"/>
        <end position="189"/>
    </location>
</feature>
<proteinExistence type="predicted"/>
<evidence type="ECO:0000313" key="2">
    <source>
        <dbReference type="EMBL" id="CCX14339.1"/>
    </source>
</evidence>
<evidence type="ECO:0000256" key="1">
    <source>
        <dbReference type="SAM" id="MobiDB-lite"/>
    </source>
</evidence>
<feature type="compositionally biased region" description="Polar residues" evidence="1">
    <location>
        <begin position="120"/>
        <end position="151"/>
    </location>
</feature>
<feature type="region of interest" description="Disordered" evidence="1">
    <location>
        <begin position="1"/>
        <end position="73"/>
    </location>
</feature>
<name>U4L9Y9_PYROM</name>
<sequence length="700" mass="77002">MTGKTPASSQQPKKTILPKLAPRDDKQTTSFGSPPEMSKGTGITQRELDAAREKRENTVTFTYSEGSHVEPPEDSFTEIMNAFLRHQQSRPGTTTIPSMTMRPSEHPAYPNHQGVHASFDTLQGAESSMRPSALSSSGDLPAASVTTLNENGTHKETQHAAPTVPMASTSLHDGPPSPLGSSPVQLQSSRKARSNTTSKNTTTPKNTEPKRLENLIAMHNEITQRQQQPTINSPQFMSKSPRYSFPGSSNNSPMIAGQNVHFAAAKNIAAHDAGRQTSYLTGQPQYISAAARNIQARQSTKSPRTVHIDNMPWTSQESNPYYFAASSANNSIAAMQQERLQRTLRSETQQTAPPGQQYLGTQYRGSQNNNTATFNDQDFIGWDQLSAATTSGTTASNMTRNNFIANGYQAASNQAQINLGRRKREDAEPSTSKRPKPGSTSISMSPNIMREAYQLHQPPATISSMPLAIPGTEQQRASVNSANRAKLNALQKENYIREKEEELRRKHLNEATYLQSPKNSGVEIPRGRKTPAIQSSRSAFSKSPEVTTIQSPLQNLQETATGHESPIHGSIPLNLHSITPQDVTVYPRLLPSPAAVPLRQGSEHTKSNLEYTTWIPPPVTEYSGYFPQKGVWTSNVIGHVRRFQDFSLADCLKAAAARHEEEGALASERQFPVVWNEDVPEWIKEQETQMMKGAEEDAQN</sequence>
<feature type="region of interest" description="Disordered" evidence="1">
    <location>
        <begin position="87"/>
        <end position="211"/>
    </location>
</feature>
<feature type="compositionally biased region" description="Low complexity" evidence="1">
    <location>
        <begin position="194"/>
        <end position="206"/>
    </location>
</feature>
<organism evidence="2 3">
    <name type="scientific">Pyronema omphalodes (strain CBS 100304)</name>
    <name type="common">Pyronema confluens</name>
    <dbReference type="NCBI Taxonomy" id="1076935"/>
    <lineage>
        <taxon>Eukaryota</taxon>
        <taxon>Fungi</taxon>
        <taxon>Dikarya</taxon>
        <taxon>Ascomycota</taxon>
        <taxon>Pezizomycotina</taxon>
        <taxon>Pezizomycetes</taxon>
        <taxon>Pezizales</taxon>
        <taxon>Pyronemataceae</taxon>
        <taxon>Pyronema</taxon>
    </lineage>
</organism>